<comment type="caution">
    <text evidence="5">The sequence shown here is derived from an EMBL/GenBank/DDBJ whole genome shotgun (WGS) entry which is preliminary data.</text>
</comment>
<protein>
    <recommendedName>
        <fullName evidence="4">Cystatin domain-containing protein</fullName>
    </recommendedName>
</protein>
<dbReference type="Pfam" id="PF00031">
    <property type="entry name" value="Cystatin"/>
    <property type="match status" value="1"/>
</dbReference>
<organism evidence="5 6">
    <name type="scientific">Turnera subulata</name>
    <dbReference type="NCBI Taxonomy" id="218843"/>
    <lineage>
        <taxon>Eukaryota</taxon>
        <taxon>Viridiplantae</taxon>
        <taxon>Streptophyta</taxon>
        <taxon>Embryophyta</taxon>
        <taxon>Tracheophyta</taxon>
        <taxon>Spermatophyta</taxon>
        <taxon>Magnoliopsida</taxon>
        <taxon>eudicotyledons</taxon>
        <taxon>Gunneridae</taxon>
        <taxon>Pentapetalae</taxon>
        <taxon>rosids</taxon>
        <taxon>fabids</taxon>
        <taxon>Malpighiales</taxon>
        <taxon>Passifloraceae</taxon>
        <taxon>Turnera</taxon>
    </lineage>
</organism>
<dbReference type="InterPro" id="IPR000010">
    <property type="entry name" value="Cystatin_dom"/>
</dbReference>
<dbReference type="Gene3D" id="3.10.450.10">
    <property type="match status" value="1"/>
</dbReference>
<feature type="compositionally biased region" description="Acidic residues" evidence="3">
    <location>
        <begin position="99"/>
        <end position="113"/>
    </location>
</feature>
<feature type="compositionally biased region" description="Basic and acidic residues" evidence="3">
    <location>
        <begin position="61"/>
        <end position="78"/>
    </location>
</feature>
<dbReference type="InterPro" id="IPR046350">
    <property type="entry name" value="Cystatin_sf"/>
</dbReference>
<evidence type="ECO:0000259" key="4">
    <source>
        <dbReference type="Pfam" id="PF00031"/>
    </source>
</evidence>
<reference evidence="5" key="2">
    <citation type="journal article" date="2023" name="Plants (Basel)">
        <title>Annotation of the Turnera subulata (Passifloraceae) Draft Genome Reveals the S-Locus Evolved after the Divergence of Turneroideae from Passifloroideae in a Stepwise Manner.</title>
        <authorList>
            <person name="Henning P.M."/>
            <person name="Roalson E.H."/>
            <person name="Mir W."/>
            <person name="McCubbin A.G."/>
            <person name="Shore J.S."/>
        </authorList>
    </citation>
    <scope>NUCLEOTIDE SEQUENCE</scope>
    <source>
        <strain evidence="5">F60SS</strain>
    </source>
</reference>
<accession>A0A9Q0JID2</accession>
<keyword evidence="1" id="KW-0646">Protease inhibitor</keyword>
<dbReference type="AlphaFoldDB" id="A0A9Q0JID2"/>
<dbReference type="CDD" id="cd00042">
    <property type="entry name" value="CY"/>
    <property type="match status" value="1"/>
</dbReference>
<dbReference type="PANTHER" id="PTHR31228">
    <property type="entry name" value="CYSTATIN/MONELLIN SUPERFAMILY PROTEIN"/>
    <property type="match status" value="1"/>
</dbReference>
<feature type="region of interest" description="Disordered" evidence="3">
    <location>
        <begin position="56"/>
        <end position="126"/>
    </location>
</feature>
<dbReference type="EMBL" id="JAKUCV010002183">
    <property type="protein sequence ID" value="KAJ4843676.1"/>
    <property type="molecule type" value="Genomic_DNA"/>
</dbReference>
<gene>
    <name evidence="5" type="ORF">Tsubulata_016587</name>
</gene>
<reference evidence="5" key="1">
    <citation type="submission" date="2022-02" db="EMBL/GenBank/DDBJ databases">
        <authorList>
            <person name="Henning P.M."/>
            <person name="McCubbin A.G."/>
            <person name="Shore J.S."/>
        </authorList>
    </citation>
    <scope>NUCLEOTIDE SEQUENCE</scope>
    <source>
        <strain evidence="5">F60SS</strain>
        <tissue evidence="5">Leaves</tissue>
    </source>
</reference>
<dbReference type="PANTHER" id="PTHR31228:SF25">
    <property type="entry name" value="CYSTATIN-LIKE PROTEIN-RELATED"/>
    <property type="match status" value="1"/>
</dbReference>
<feature type="domain" description="Cystatin" evidence="4">
    <location>
        <begin position="168"/>
        <end position="240"/>
    </location>
</feature>
<proteinExistence type="predicted"/>
<dbReference type="GO" id="GO:0004869">
    <property type="term" value="F:cysteine-type endopeptidase inhibitor activity"/>
    <property type="evidence" value="ECO:0007669"/>
    <property type="project" value="UniProtKB-KW"/>
</dbReference>
<keyword evidence="2" id="KW-0789">Thiol protease inhibitor</keyword>
<dbReference type="OrthoDB" id="1625419at2759"/>
<evidence type="ECO:0000313" key="5">
    <source>
        <dbReference type="EMBL" id="KAJ4843676.1"/>
    </source>
</evidence>
<sequence>MPREEGIDRIELFEGELGLLKHYIRVWGLWRKGEEKRREERMEKFGAPEDQALFWRSVAMGKEEGESEPKKPRLGEKDANEEEKEPAHEYQWQNTMFIDGEDDTSYSDDDEYEPPYSSVSSDEDVFENKEEEEEYKRYLKQLQESEGFDVDFTLSFPIFGAYFPVDLKDVRDDGKIVIECVNFAVKDNNNNPRRPKLRNPEVLKATKQLCSGFNYLITFEAEDASTGKTGTYQTRVYHDWSKPVKVSIFRPKETRCDSSQN</sequence>
<dbReference type="SUPFAM" id="SSF54403">
    <property type="entry name" value="Cystatin/monellin"/>
    <property type="match status" value="1"/>
</dbReference>
<dbReference type="Proteomes" id="UP001141552">
    <property type="component" value="Unassembled WGS sequence"/>
</dbReference>
<name>A0A9Q0JID2_9ROSI</name>
<evidence type="ECO:0000256" key="3">
    <source>
        <dbReference type="SAM" id="MobiDB-lite"/>
    </source>
</evidence>
<keyword evidence="6" id="KW-1185">Reference proteome</keyword>
<evidence type="ECO:0000256" key="1">
    <source>
        <dbReference type="ARBA" id="ARBA00022690"/>
    </source>
</evidence>
<evidence type="ECO:0000313" key="6">
    <source>
        <dbReference type="Proteomes" id="UP001141552"/>
    </source>
</evidence>
<evidence type="ECO:0000256" key="2">
    <source>
        <dbReference type="ARBA" id="ARBA00022704"/>
    </source>
</evidence>